<dbReference type="InterPro" id="IPR006595">
    <property type="entry name" value="CTLH_C"/>
</dbReference>
<dbReference type="AlphaFoldDB" id="A0A383VHC6"/>
<dbReference type="InterPro" id="IPR045098">
    <property type="entry name" value="Fyv10_fam"/>
</dbReference>
<keyword evidence="10" id="KW-1185">Reference proteome</keyword>
<evidence type="ECO:0000256" key="6">
    <source>
        <dbReference type="PROSITE-ProRule" id="PRU01215"/>
    </source>
</evidence>
<dbReference type="PANTHER" id="PTHR12170:SF3">
    <property type="entry name" value="GH10162P"/>
    <property type="match status" value="1"/>
</dbReference>
<dbReference type="CDD" id="cd16652">
    <property type="entry name" value="dRING_Rmd5p-like"/>
    <property type="match status" value="1"/>
</dbReference>
<dbReference type="SMART" id="SM00757">
    <property type="entry name" value="CRA"/>
    <property type="match status" value="1"/>
</dbReference>
<dbReference type="PANTHER" id="PTHR12170">
    <property type="entry name" value="MACROPHAGE ERYTHROBLAST ATTACHER-RELATED"/>
    <property type="match status" value="1"/>
</dbReference>
<gene>
    <name evidence="9" type="ORF">BQ4739_LOCUS4728</name>
</gene>
<organism evidence="9 10">
    <name type="scientific">Tetradesmus obliquus</name>
    <name type="common">Green alga</name>
    <name type="synonym">Acutodesmus obliquus</name>
    <dbReference type="NCBI Taxonomy" id="3088"/>
    <lineage>
        <taxon>Eukaryota</taxon>
        <taxon>Viridiplantae</taxon>
        <taxon>Chlorophyta</taxon>
        <taxon>core chlorophytes</taxon>
        <taxon>Chlorophyceae</taxon>
        <taxon>CS clade</taxon>
        <taxon>Sphaeropleales</taxon>
        <taxon>Scenedesmaceae</taxon>
        <taxon>Tetradesmus</taxon>
    </lineage>
</organism>
<evidence type="ECO:0000313" key="10">
    <source>
        <dbReference type="Proteomes" id="UP000256970"/>
    </source>
</evidence>
<evidence type="ECO:0008006" key="11">
    <source>
        <dbReference type="Google" id="ProtNLM"/>
    </source>
</evidence>
<comment type="subcellular location">
    <subcellularLocation>
        <location evidence="1">Cytoplasm</location>
    </subcellularLocation>
</comment>
<proteinExistence type="predicted"/>
<dbReference type="InterPro" id="IPR024964">
    <property type="entry name" value="CTLH/CRA"/>
</dbReference>
<dbReference type="InterPro" id="IPR037683">
    <property type="entry name" value="Rmd5_dRing"/>
</dbReference>
<dbReference type="SUPFAM" id="SSF57850">
    <property type="entry name" value="RING/U-box"/>
    <property type="match status" value="1"/>
</dbReference>
<dbReference type="STRING" id="3088.A0A383VHC6"/>
<dbReference type="InterPro" id="IPR001841">
    <property type="entry name" value="Znf_RING"/>
</dbReference>
<dbReference type="Pfam" id="PF10607">
    <property type="entry name" value="CTLH"/>
    <property type="match status" value="1"/>
</dbReference>
<feature type="zinc finger region" description="RING-Gid-type" evidence="6">
    <location>
        <begin position="326"/>
        <end position="369"/>
    </location>
</feature>
<evidence type="ECO:0000259" key="7">
    <source>
        <dbReference type="PROSITE" id="PS50897"/>
    </source>
</evidence>
<dbReference type="SMART" id="SM00184">
    <property type="entry name" value="RING"/>
    <property type="match status" value="1"/>
</dbReference>
<dbReference type="GO" id="GO:0043161">
    <property type="term" value="P:proteasome-mediated ubiquitin-dependent protein catabolic process"/>
    <property type="evidence" value="ECO:0007669"/>
    <property type="project" value="InterPro"/>
</dbReference>
<feature type="domain" description="CTLH" evidence="7">
    <location>
        <begin position="144"/>
        <end position="203"/>
    </location>
</feature>
<evidence type="ECO:0000256" key="4">
    <source>
        <dbReference type="ARBA" id="ARBA00022771"/>
    </source>
</evidence>
<dbReference type="InterPro" id="IPR027370">
    <property type="entry name" value="Znf-RING_euk"/>
</dbReference>
<reference evidence="9 10" key="1">
    <citation type="submission" date="2016-10" db="EMBL/GenBank/DDBJ databases">
        <authorList>
            <person name="Cai Z."/>
        </authorList>
    </citation>
    <scope>NUCLEOTIDE SEQUENCE [LARGE SCALE GENOMIC DNA]</scope>
</reference>
<evidence type="ECO:0000256" key="2">
    <source>
        <dbReference type="ARBA" id="ARBA00022490"/>
    </source>
</evidence>
<protein>
    <recommendedName>
        <fullName evidence="11">RING-Gid-type domain-containing protein</fullName>
    </recommendedName>
</protein>
<dbReference type="Gene3D" id="3.30.40.10">
    <property type="entry name" value="Zinc/RING finger domain, C3HC4 (zinc finger)"/>
    <property type="match status" value="1"/>
</dbReference>
<dbReference type="InterPro" id="IPR013083">
    <property type="entry name" value="Znf_RING/FYVE/PHD"/>
</dbReference>
<dbReference type="InterPro" id="IPR013144">
    <property type="entry name" value="CRA_dom"/>
</dbReference>
<evidence type="ECO:0000313" key="9">
    <source>
        <dbReference type="EMBL" id="SZX64209.1"/>
    </source>
</evidence>
<dbReference type="GO" id="GO:0061630">
    <property type="term" value="F:ubiquitin protein ligase activity"/>
    <property type="evidence" value="ECO:0007669"/>
    <property type="project" value="InterPro"/>
</dbReference>
<dbReference type="GO" id="GO:0008270">
    <property type="term" value="F:zinc ion binding"/>
    <property type="evidence" value="ECO:0007669"/>
    <property type="project" value="UniProtKB-KW"/>
</dbReference>
<dbReference type="InterPro" id="IPR044063">
    <property type="entry name" value="ZF_RING_GID"/>
</dbReference>
<keyword evidence="3" id="KW-0479">Metal-binding</keyword>
<dbReference type="GO" id="GO:0034657">
    <property type="term" value="C:GID complex"/>
    <property type="evidence" value="ECO:0007669"/>
    <property type="project" value="TreeGrafter"/>
</dbReference>
<dbReference type="Pfam" id="PF13445">
    <property type="entry name" value="zf-RING_UBOX"/>
    <property type="match status" value="1"/>
</dbReference>
<dbReference type="PROSITE" id="PS50897">
    <property type="entry name" value="CTLH"/>
    <property type="match status" value="1"/>
</dbReference>
<dbReference type="Proteomes" id="UP000256970">
    <property type="component" value="Unassembled WGS sequence"/>
</dbReference>
<evidence type="ECO:0000256" key="1">
    <source>
        <dbReference type="ARBA" id="ARBA00004496"/>
    </source>
</evidence>
<evidence type="ECO:0000259" key="8">
    <source>
        <dbReference type="PROSITE" id="PS51867"/>
    </source>
</evidence>
<dbReference type="EMBL" id="FNXT01000376">
    <property type="protein sequence ID" value="SZX64209.1"/>
    <property type="molecule type" value="Genomic_DNA"/>
</dbReference>
<dbReference type="GO" id="GO:0005634">
    <property type="term" value="C:nucleus"/>
    <property type="evidence" value="ECO:0007669"/>
    <property type="project" value="TreeGrafter"/>
</dbReference>
<dbReference type="FunFam" id="3.30.40.10:FF:000143">
    <property type="entry name" value="Regulator of gluconeogenesis Rmd5"/>
    <property type="match status" value="1"/>
</dbReference>
<name>A0A383VHC6_TETOB</name>
<feature type="domain" description="RING-Gid-type" evidence="8">
    <location>
        <begin position="326"/>
        <end position="369"/>
    </location>
</feature>
<evidence type="ECO:0000256" key="5">
    <source>
        <dbReference type="ARBA" id="ARBA00022833"/>
    </source>
</evidence>
<keyword evidence="2" id="KW-0963">Cytoplasm</keyword>
<dbReference type="PROSITE" id="PS51867">
    <property type="entry name" value="ZF_RING_GID"/>
    <property type="match status" value="1"/>
</dbReference>
<keyword evidence="4 6" id="KW-0863">Zinc-finger</keyword>
<sequence>MSSNIETALDEAGKVCKKQKLCGANVSDCMDKLIAMVKASRDKVAAGASDAIPQLIAEAEGGLLKEMSSSTKELHSSINKLSKALDKAFDLQADVCKAMREVQFDQQLLNKVIAEHLYREGRFDLADEFVAEAALPGAAELRAPYIALHTVLQQIKQHNLGPALQWAQEHRAKLSPDGSPSSFEFRLHALSFLTLLTGSGTAAALGYAQQHFGPFKARHMRDIQRLMGCLLFADRDPGDTPYADLLSPTRWDEVAQEFARQACSLMGQAYDSPLAVTIAAGSVALPPLLKLASVMAASGQDLSSCSQLPFEIELGQEFVYRSIFACPVSRDQSSADNPPKLLPCNHVLCEQSILKIARSRSRVFKCPYCPMEARPDNLRLLIFPDVE</sequence>
<accession>A0A383VHC6</accession>
<dbReference type="PROSITE" id="PS50896">
    <property type="entry name" value="LISH"/>
    <property type="match status" value="1"/>
</dbReference>
<evidence type="ECO:0000256" key="3">
    <source>
        <dbReference type="ARBA" id="ARBA00022723"/>
    </source>
</evidence>
<keyword evidence="5" id="KW-0862">Zinc</keyword>
<dbReference type="InterPro" id="IPR006594">
    <property type="entry name" value="LisH"/>
</dbReference>
<dbReference type="GO" id="GO:0005737">
    <property type="term" value="C:cytoplasm"/>
    <property type="evidence" value="ECO:0007669"/>
    <property type="project" value="UniProtKB-SubCell"/>
</dbReference>